<keyword evidence="6" id="KW-0472">Membrane</keyword>
<dbReference type="SUPFAM" id="SSF46689">
    <property type="entry name" value="Homeodomain-like"/>
    <property type="match status" value="1"/>
</dbReference>
<feature type="domain" description="HTH tetR-type" evidence="7">
    <location>
        <begin position="25"/>
        <end position="85"/>
    </location>
</feature>
<dbReference type="Gene3D" id="1.10.10.60">
    <property type="entry name" value="Homeodomain-like"/>
    <property type="match status" value="1"/>
</dbReference>
<dbReference type="Gene3D" id="1.10.357.10">
    <property type="entry name" value="Tetracycline Repressor, domain 2"/>
    <property type="match status" value="1"/>
</dbReference>
<dbReference type="Pfam" id="PF00440">
    <property type="entry name" value="TetR_N"/>
    <property type="match status" value="1"/>
</dbReference>
<dbReference type="GO" id="GO:0003700">
    <property type="term" value="F:DNA-binding transcription factor activity"/>
    <property type="evidence" value="ECO:0007669"/>
    <property type="project" value="TreeGrafter"/>
</dbReference>
<keyword evidence="3" id="KW-0804">Transcription</keyword>
<dbReference type="InterPro" id="IPR009057">
    <property type="entry name" value="Homeodomain-like_sf"/>
</dbReference>
<evidence type="ECO:0000313" key="8">
    <source>
        <dbReference type="EMBL" id="BCO36391.1"/>
    </source>
</evidence>
<evidence type="ECO:0000259" key="7">
    <source>
        <dbReference type="PROSITE" id="PS50977"/>
    </source>
</evidence>
<proteinExistence type="predicted"/>
<organism evidence="8 9">
    <name type="scientific">Mycobacterium heckeshornense</name>
    <dbReference type="NCBI Taxonomy" id="110505"/>
    <lineage>
        <taxon>Bacteria</taxon>
        <taxon>Bacillati</taxon>
        <taxon>Actinomycetota</taxon>
        <taxon>Actinomycetes</taxon>
        <taxon>Mycobacteriales</taxon>
        <taxon>Mycobacteriaceae</taxon>
        <taxon>Mycobacterium</taxon>
    </lineage>
</organism>
<evidence type="ECO:0000256" key="5">
    <source>
        <dbReference type="SAM" id="MobiDB-lite"/>
    </source>
</evidence>
<protein>
    <recommendedName>
        <fullName evidence="7">HTH tetR-type domain-containing protein</fullName>
    </recommendedName>
</protein>
<evidence type="ECO:0000256" key="3">
    <source>
        <dbReference type="ARBA" id="ARBA00023163"/>
    </source>
</evidence>
<keyword evidence="6" id="KW-0812">Transmembrane</keyword>
<keyword evidence="6" id="KW-1133">Transmembrane helix</keyword>
<gene>
    <name evidence="8" type="ORF">MHEC_28240</name>
</gene>
<dbReference type="PANTHER" id="PTHR30055">
    <property type="entry name" value="HTH-TYPE TRANSCRIPTIONAL REGULATOR RUTR"/>
    <property type="match status" value="1"/>
</dbReference>
<dbReference type="PROSITE" id="PS50977">
    <property type="entry name" value="HTH_TETR_2"/>
    <property type="match status" value="1"/>
</dbReference>
<dbReference type="InterPro" id="IPR001647">
    <property type="entry name" value="HTH_TetR"/>
</dbReference>
<evidence type="ECO:0000256" key="1">
    <source>
        <dbReference type="ARBA" id="ARBA00023015"/>
    </source>
</evidence>
<feature type="DNA-binding region" description="H-T-H motif" evidence="4">
    <location>
        <begin position="48"/>
        <end position="67"/>
    </location>
</feature>
<dbReference type="InterPro" id="IPR050109">
    <property type="entry name" value="HTH-type_TetR-like_transc_reg"/>
</dbReference>
<reference evidence="8 9" key="1">
    <citation type="submission" date="2020-12" db="EMBL/GenBank/DDBJ databases">
        <title>Complete genome sequence of Mycobacterium heckeshornense JCM 15655T, closely related to a pathogenic non-tuberculous mycobacterial species Mycobacterium xenopi.</title>
        <authorList>
            <person name="Yoshida M."/>
            <person name="Fukano H."/>
            <person name="Asakura T."/>
            <person name="Suzuki M."/>
            <person name="Hoshino Y."/>
        </authorList>
    </citation>
    <scope>NUCLEOTIDE SEQUENCE [LARGE SCALE GENOMIC DNA]</scope>
    <source>
        <strain evidence="8 9">JCM 15655</strain>
    </source>
</reference>
<feature type="region of interest" description="Disordered" evidence="5">
    <location>
        <begin position="1"/>
        <end position="21"/>
    </location>
</feature>
<dbReference type="PRINTS" id="PR00455">
    <property type="entry name" value="HTHTETR"/>
</dbReference>
<keyword evidence="2 4" id="KW-0238">DNA-binding</keyword>
<keyword evidence="1" id="KW-0805">Transcription regulation</keyword>
<dbReference type="GO" id="GO:0000976">
    <property type="term" value="F:transcription cis-regulatory region binding"/>
    <property type="evidence" value="ECO:0007669"/>
    <property type="project" value="TreeGrafter"/>
</dbReference>
<evidence type="ECO:0000313" key="9">
    <source>
        <dbReference type="Proteomes" id="UP000595446"/>
    </source>
</evidence>
<dbReference type="PANTHER" id="PTHR30055:SF234">
    <property type="entry name" value="HTH-TYPE TRANSCRIPTIONAL REGULATOR BETI"/>
    <property type="match status" value="1"/>
</dbReference>
<accession>A0A7R7GUY4</accession>
<dbReference type="EMBL" id="AP024237">
    <property type="protein sequence ID" value="BCO36391.1"/>
    <property type="molecule type" value="Genomic_DNA"/>
</dbReference>
<keyword evidence="9" id="KW-1185">Reference proteome</keyword>
<name>A0A7R7GUY4_9MYCO</name>
<dbReference type="Proteomes" id="UP000595446">
    <property type="component" value="Chromosome"/>
</dbReference>
<evidence type="ECO:0000256" key="6">
    <source>
        <dbReference type="SAM" id="Phobius"/>
    </source>
</evidence>
<evidence type="ECO:0000256" key="2">
    <source>
        <dbReference type="ARBA" id="ARBA00023125"/>
    </source>
</evidence>
<sequence length="281" mass="30368">MSAEQALQGKRTGTQGSVRARRSPQEVEQVIFDAARRLFAFQGYAATTIREIAGLAGVHVPLLYRRYGSKAGLFRAAVLVPFGEVISSYLKTWEAQIDEPVSLRELVVAFIDPLYALLREHRELAMALVQARALLPEGDTDGDYDNAAWPLGLGEVLAQLVPQLELEGARRGLRVDRSTTIFVVLGMVLGLALLDPVLGVGAVQATPDQVSEAMVELVLHGISPPDEALADVPADAPVSAQVLLALHERVVAAERRAASAEFTLAQYVNKFKKLGDVSRPP</sequence>
<feature type="transmembrane region" description="Helical" evidence="6">
    <location>
        <begin position="180"/>
        <end position="203"/>
    </location>
</feature>
<dbReference type="AlphaFoldDB" id="A0A7R7GUY4"/>
<evidence type="ECO:0000256" key="4">
    <source>
        <dbReference type="PROSITE-ProRule" id="PRU00335"/>
    </source>
</evidence>